<evidence type="ECO:0000313" key="2">
    <source>
        <dbReference type="Proteomes" id="UP000246722"/>
    </source>
</evidence>
<gene>
    <name evidence="1" type="ORF">CTB96_10740</name>
</gene>
<dbReference type="Proteomes" id="UP000246722">
    <property type="component" value="Unassembled WGS sequence"/>
</dbReference>
<dbReference type="RefSeq" id="WP_110126914.1">
    <property type="nucleotide sequence ID" value="NZ_QHLY01000012.1"/>
</dbReference>
<accession>A0A317ZQ25</accession>
<dbReference type="EMBL" id="QHLY01000012">
    <property type="protein sequence ID" value="PXA67229.1"/>
    <property type="molecule type" value="Genomic_DNA"/>
</dbReference>
<dbReference type="AlphaFoldDB" id="A0A317ZQ25"/>
<proteinExistence type="predicted"/>
<keyword evidence="2" id="KW-1185">Reference proteome</keyword>
<sequence length="65" mass="6646">MTATTITPTQSHSGRMAAVRDHLIGVIHGAPVHVQAGYEDHIGFSDAAALADALIASCGHLAIEA</sequence>
<organism evidence="1 2">
    <name type="scientific">Cryobacterium arcticum</name>
    <dbReference type="NCBI Taxonomy" id="670052"/>
    <lineage>
        <taxon>Bacteria</taxon>
        <taxon>Bacillati</taxon>
        <taxon>Actinomycetota</taxon>
        <taxon>Actinomycetes</taxon>
        <taxon>Micrococcales</taxon>
        <taxon>Microbacteriaceae</taxon>
        <taxon>Cryobacterium</taxon>
    </lineage>
</organism>
<comment type="caution">
    <text evidence="1">The sequence shown here is derived from an EMBL/GenBank/DDBJ whole genome shotgun (WGS) entry which is preliminary data.</text>
</comment>
<name>A0A317ZQ25_9MICO</name>
<evidence type="ECO:0000313" key="1">
    <source>
        <dbReference type="EMBL" id="PXA67229.1"/>
    </source>
</evidence>
<protein>
    <submittedName>
        <fullName evidence="1">Uncharacterized protein</fullName>
    </submittedName>
</protein>
<reference evidence="1 2" key="1">
    <citation type="submission" date="2018-05" db="EMBL/GenBank/DDBJ databases">
        <title>Genetic diversity of glacier-inhabiting Cryobacterium bacteria in China and description of Cryobacterium mengkeensis sp. nov. and Arthrobacter glacialis sp. nov.</title>
        <authorList>
            <person name="Liu Q."/>
            <person name="Xin Y.-H."/>
        </authorList>
    </citation>
    <scope>NUCLEOTIDE SEQUENCE [LARGE SCALE GENOMIC DNA]</scope>
    <source>
        <strain evidence="1 2">SK-1</strain>
    </source>
</reference>